<reference evidence="1 2" key="1">
    <citation type="submission" date="2024-03" db="EMBL/GenBank/DDBJ databases">
        <title>Adaptation during the transition from Ophiocordyceps entomopathogen to insect associate is accompanied by gene loss and intensified selection.</title>
        <authorList>
            <person name="Ward C.M."/>
            <person name="Onetto C.A."/>
            <person name="Borneman A.R."/>
        </authorList>
    </citation>
    <scope>NUCLEOTIDE SEQUENCE [LARGE SCALE GENOMIC DNA]</scope>
    <source>
        <strain evidence="1">AWRI1</strain>
        <tissue evidence="1">Single Adult Female</tissue>
    </source>
</reference>
<accession>A0AAN9TUW6</accession>
<dbReference type="AlphaFoldDB" id="A0AAN9TUW6"/>
<organism evidence="1 2">
    <name type="scientific">Parthenolecanium corni</name>
    <dbReference type="NCBI Taxonomy" id="536013"/>
    <lineage>
        <taxon>Eukaryota</taxon>
        <taxon>Metazoa</taxon>
        <taxon>Ecdysozoa</taxon>
        <taxon>Arthropoda</taxon>
        <taxon>Hexapoda</taxon>
        <taxon>Insecta</taxon>
        <taxon>Pterygota</taxon>
        <taxon>Neoptera</taxon>
        <taxon>Paraneoptera</taxon>
        <taxon>Hemiptera</taxon>
        <taxon>Sternorrhyncha</taxon>
        <taxon>Coccoidea</taxon>
        <taxon>Coccidae</taxon>
        <taxon>Parthenolecanium</taxon>
    </lineage>
</organism>
<dbReference type="Proteomes" id="UP001367676">
    <property type="component" value="Unassembled WGS sequence"/>
</dbReference>
<gene>
    <name evidence="1" type="ORF">V9T40_004425</name>
</gene>
<proteinExistence type="predicted"/>
<keyword evidence="2" id="KW-1185">Reference proteome</keyword>
<evidence type="ECO:0000313" key="1">
    <source>
        <dbReference type="EMBL" id="KAK7604152.1"/>
    </source>
</evidence>
<comment type="caution">
    <text evidence="1">The sequence shown here is derived from an EMBL/GenBank/DDBJ whole genome shotgun (WGS) entry which is preliminary data.</text>
</comment>
<sequence length="441" mass="50789">MNCVSIYAEESKFTVENVALGIQPQRFTKSRRVDWITGIFEISSYNCKKLLKEDQLCPVELNSFYGDGSDHGCQPTVGRWVGGEWPKGHPLPLPRWGYAKHPLFFNNVEEYEELARFVESKVQRILQNHNYNTIGNFVRFYDEFKKSEETCLINFYRSYHPPISAEHHTCVGLSLELIHELFVLEERFPGLIERLYLASCEECVDDIISYASELPDPYDSEKEHVLVALKLNIAGRSGILLLDPGYHIGRAVTVMQDCCYPHTGWFVQSNENNCRKEYNYKFDFDNDDYVFWQVKDSRPNCAEKITENLVYIGVPYLAPVDVTERRNLVYEFKCLVSRNTDGRLVAGVYFPITPAGSDKFTVFYQDGGATKREKICFESLANGLTIDQKESLSVCNEQLGFRKGVLFDMLEYINGILRDDSFIREVLAINQDIFNLGQAEE</sequence>
<name>A0AAN9TUW6_9HEMI</name>
<evidence type="ECO:0000313" key="2">
    <source>
        <dbReference type="Proteomes" id="UP001367676"/>
    </source>
</evidence>
<protein>
    <submittedName>
        <fullName evidence="1">Uncharacterized protein</fullName>
    </submittedName>
</protein>
<dbReference type="EMBL" id="JBBCAQ010000004">
    <property type="protein sequence ID" value="KAK7604152.1"/>
    <property type="molecule type" value="Genomic_DNA"/>
</dbReference>